<protein>
    <recommendedName>
        <fullName evidence="7">Mce-associated membrane protein</fullName>
    </recommendedName>
</protein>
<gene>
    <name evidence="5" type="ORF">LQ327_04025</name>
</gene>
<feature type="compositionally biased region" description="Low complexity" evidence="3">
    <location>
        <begin position="1"/>
        <end position="14"/>
    </location>
</feature>
<comment type="caution">
    <text evidence="5">The sequence shown here is derived from an EMBL/GenBank/DDBJ whole genome shotgun (WGS) entry which is preliminary data.</text>
</comment>
<evidence type="ECO:0008006" key="7">
    <source>
        <dbReference type="Google" id="ProtNLM"/>
    </source>
</evidence>
<feature type="region of interest" description="Disordered" evidence="3">
    <location>
        <begin position="1"/>
        <end position="23"/>
    </location>
</feature>
<dbReference type="RefSeq" id="WP_230730247.1">
    <property type="nucleotide sequence ID" value="NZ_JAJNDB010000001.1"/>
</dbReference>
<evidence type="ECO:0000313" key="5">
    <source>
        <dbReference type="EMBL" id="MCD2192560.1"/>
    </source>
</evidence>
<keyword evidence="4" id="KW-0812">Transmembrane</keyword>
<keyword evidence="4" id="KW-1133">Transmembrane helix</keyword>
<dbReference type="PANTHER" id="PTHR37042">
    <property type="entry name" value="OUTER MEMBRANE PROTEIN RV1973"/>
    <property type="match status" value="1"/>
</dbReference>
<keyword evidence="6" id="KW-1185">Reference proteome</keyword>
<evidence type="ECO:0000256" key="1">
    <source>
        <dbReference type="ARBA" id="ARBA00004370"/>
    </source>
</evidence>
<comment type="subcellular location">
    <subcellularLocation>
        <location evidence="1">Membrane</location>
    </subcellularLocation>
</comment>
<dbReference type="Proteomes" id="UP001199469">
    <property type="component" value="Unassembled WGS sequence"/>
</dbReference>
<accession>A0ABS8P4T5</accession>
<feature type="transmembrane region" description="Helical" evidence="4">
    <location>
        <begin position="31"/>
        <end position="54"/>
    </location>
</feature>
<evidence type="ECO:0000313" key="6">
    <source>
        <dbReference type="Proteomes" id="UP001199469"/>
    </source>
</evidence>
<evidence type="ECO:0000256" key="3">
    <source>
        <dbReference type="SAM" id="MobiDB-lite"/>
    </source>
</evidence>
<dbReference type="PANTHER" id="PTHR37042:SF4">
    <property type="entry name" value="OUTER MEMBRANE PROTEIN RV1973"/>
    <property type="match status" value="1"/>
</dbReference>
<organism evidence="5 6">
    <name type="scientific">Actinomycetospora endophytica</name>
    <dbReference type="NCBI Taxonomy" id="2291215"/>
    <lineage>
        <taxon>Bacteria</taxon>
        <taxon>Bacillati</taxon>
        <taxon>Actinomycetota</taxon>
        <taxon>Actinomycetes</taxon>
        <taxon>Pseudonocardiales</taxon>
        <taxon>Pseudonocardiaceae</taxon>
        <taxon>Actinomycetospora</taxon>
    </lineage>
</organism>
<dbReference type="EMBL" id="JAJNDB010000001">
    <property type="protein sequence ID" value="MCD2192560.1"/>
    <property type="molecule type" value="Genomic_DNA"/>
</dbReference>
<proteinExistence type="predicted"/>
<evidence type="ECO:0000256" key="4">
    <source>
        <dbReference type="SAM" id="Phobius"/>
    </source>
</evidence>
<sequence length="192" mass="20236">MSTTPPTDTAPDPTEQVRRKGLRAPTQRTRITVLAVLTVLAFVAAVVAGGYWWLGTHGTTANQSADRDVAVDAAEQIVVNINTVRPQTIDADLAAAQSSLTDPMLTEYGKVRQQFADSLKKSQASVVAKPAGASLTAFDDDKGTASAIVAINVTASSANQQPTQKQQLFQVDMQRTPDGWKAAKASPTAGQS</sequence>
<name>A0ABS8P4T5_9PSEU</name>
<reference evidence="5 6" key="1">
    <citation type="submission" date="2021-11" db="EMBL/GenBank/DDBJ databases">
        <title>Draft genome sequence of Actinomycetospora sp. SF1 isolated from the rhizosphere soil.</title>
        <authorList>
            <person name="Duangmal K."/>
            <person name="Chantavorakit T."/>
        </authorList>
    </citation>
    <scope>NUCLEOTIDE SEQUENCE [LARGE SCALE GENOMIC DNA]</scope>
    <source>
        <strain evidence="5 6">TBRC 5722</strain>
    </source>
</reference>
<keyword evidence="2 4" id="KW-0472">Membrane</keyword>
<evidence type="ECO:0000256" key="2">
    <source>
        <dbReference type="ARBA" id="ARBA00023136"/>
    </source>
</evidence>